<dbReference type="AlphaFoldDB" id="A0A9P6KAZ8"/>
<dbReference type="OrthoDB" id="2447334at2759"/>
<feature type="compositionally biased region" description="Pro residues" evidence="1">
    <location>
        <begin position="138"/>
        <end position="149"/>
    </location>
</feature>
<proteinExistence type="predicted"/>
<feature type="region of interest" description="Disordered" evidence="1">
    <location>
        <begin position="136"/>
        <end position="182"/>
    </location>
</feature>
<evidence type="ECO:0000256" key="1">
    <source>
        <dbReference type="SAM" id="MobiDB-lite"/>
    </source>
</evidence>
<name>A0A9P6KAZ8_9FUNG</name>
<dbReference type="EMBL" id="JAABOA010004059">
    <property type="protein sequence ID" value="KAF9578052.1"/>
    <property type="molecule type" value="Genomic_DNA"/>
</dbReference>
<evidence type="ECO:0000313" key="3">
    <source>
        <dbReference type="Proteomes" id="UP000780801"/>
    </source>
</evidence>
<organism evidence="2 3">
    <name type="scientific">Lunasporangiospora selenospora</name>
    <dbReference type="NCBI Taxonomy" id="979761"/>
    <lineage>
        <taxon>Eukaryota</taxon>
        <taxon>Fungi</taxon>
        <taxon>Fungi incertae sedis</taxon>
        <taxon>Mucoromycota</taxon>
        <taxon>Mortierellomycotina</taxon>
        <taxon>Mortierellomycetes</taxon>
        <taxon>Mortierellales</taxon>
        <taxon>Mortierellaceae</taxon>
        <taxon>Lunasporangiospora</taxon>
    </lineage>
</organism>
<sequence length="535" mass="59860">MGDSEEPGDNTDEDSVSDSDEESAGESDEGALLAKSLAYTIYKSRPSKLQRRIIAYLIQMRESPTPRTNDYMAFVMATSPSVKVNSVVKEWRKIKRFFTLDSREEYATFAGLINVPELVAAFKAAPILDTEMVKAASMPPPSAPLPPSPMTAGSERIAQDRARSSSFSSGYDSSGSSGSRHLTPAQVAQMQATFKTNFNNFDRMLYDAIKDRRYECSLHSFVIDDPAVVLGLFPDTKDQDELKRVLIGREDEVLPALSSAEMAFLEMYKMDPKDLEELYAKKGWSAVGDSMTERPSDEFKQLVHDCLNQLLKVYRRELMIIPQVPHESWIVNHLWGFLADALSSPQDVIIRPGEYPSLASMYRRNLDRPAQARQFGGHKVDGVAIVAPLRFEIMAIEASKKDEGPNTTKAMNGRMKLCKLTKDMHDYIRNKAKCNIREQLVTFGIQISGEEAGFFALRQRYGRFYQLCHEGSLVLDVLAKAFTIRKSLLSMVKVVYSSVTDNPSPDGHDIDHIAATLMSPQLTPMRPPPIVEQSS</sequence>
<reference evidence="2" key="1">
    <citation type="journal article" date="2020" name="Fungal Divers.">
        <title>Resolving the Mortierellaceae phylogeny through synthesis of multi-gene phylogenetics and phylogenomics.</title>
        <authorList>
            <person name="Vandepol N."/>
            <person name="Liber J."/>
            <person name="Desiro A."/>
            <person name="Na H."/>
            <person name="Kennedy M."/>
            <person name="Barry K."/>
            <person name="Grigoriev I.V."/>
            <person name="Miller A.N."/>
            <person name="O'Donnell K."/>
            <person name="Stajich J.E."/>
            <person name="Bonito G."/>
        </authorList>
    </citation>
    <scope>NUCLEOTIDE SEQUENCE</scope>
    <source>
        <strain evidence="2">KOD1015</strain>
    </source>
</reference>
<feature type="region of interest" description="Disordered" evidence="1">
    <location>
        <begin position="1"/>
        <end position="29"/>
    </location>
</feature>
<gene>
    <name evidence="2" type="ORF">BGW38_006369</name>
</gene>
<keyword evidence="3" id="KW-1185">Reference proteome</keyword>
<feature type="compositionally biased region" description="Low complexity" evidence="1">
    <location>
        <begin position="164"/>
        <end position="179"/>
    </location>
</feature>
<comment type="caution">
    <text evidence="2">The sequence shown here is derived from an EMBL/GenBank/DDBJ whole genome shotgun (WGS) entry which is preliminary data.</text>
</comment>
<evidence type="ECO:0000313" key="2">
    <source>
        <dbReference type="EMBL" id="KAF9578052.1"/>
    </source>
</evidence>
<accession>A0A9P6KAZ8</accession>
<protein>
    <submittedName>
        <fullName evidence="2">Uncharacterized protein</fullName>
    </submittedName>
</protein>
<dbReference type="Proteomes" id="UP000780801">
    <property type="component" value="Unassembled WGS sequence"/>
</dbReference>